<comment type="caution">
    <text evidence="2">The sequence shown here is derived from an EMBL/GenBank/DDBJ whole genome shotgun (WGS) entry which is preliminary data.</text>
</comment>
<keyword evidence="3" id="KW-1185">Reference proteome</keyword>
<name>A0ABQ0G479_9PEZI</name>
<gene>
    <name evidence="2" type="ORF">MFIFM68171_02585</name>
</gene>
<dbReference type="Gene3D" id="3.40.420.10">
    <property type="entry name" value="Ricin (A subunit), domain 1"/>
    <property type="match status" value="1"/>
</dbReference>
<dbReference type="Pfam" id="PF20241">
    <property type="entry name" value="DUF6598"/>
    <property type="match status" value="1"/>
</dbReference>
<dbReference type="PANTHER" id="PTHR33453:SF38">
    <property type="entry name" value="DUF6598 DOMAIN-CONTAINING PROTEIN"/>
    <property type="match status" value="1"/>
</dbReference>
<dbReference type="EMBL" id="BAAFSV010000001">
    <property type="protein sequence ID" value="GAB1312375.1"/>
    <property type="molecule type" value="Genomic_DNA"/>
</dbReference>
<evidence type="ECO:0000259" key="1">
    <source>
        <dbReference type="Pfam" id="PF20241"/>
    </source>
</evidence>
<dbReference type="Proteomes" id="UP001628179">
    <property type="component" value="Unassembled WGS sequence"/>
</dbReference>
<sequence>MADPTLVFDVDQSNSDGSGYRAFILQLRDMLRDPGRVCHGCPVLYPQERPPTRWLDIVLRTRSRSVKLRIQMDNVYLIGYQDNNGQWFEFDNEGRRKFILGSICLGYNGGYDALERAARQQRHLINLGQQQLITAVNHLAVAGAEGPQIARSLLIVIQMICESARFTRICDLFIQNFAVGNPPNEEVIALENGWGNLSAALLRADNNPGQPFYPSQNPTGITTVAAAAAALGLICYSGIPRPRLSLAPTAVSGLFPQGRALVEVFWVRIDRIDEENPGDLYGTITASDGWGRQYLYQRSRDDYDSIRPGEKAPLAGPSRAILAAGSFAIELDLLDKDADLSPDDEVSRGQISWNVYDSTTVYDGLLSATISGRYGLATLSYVVMSDAAEALVEVILINGDGEDPADVFGNVTARTNFGEIELFKRGSGRRIQARPRSRIPLQRSVVAVPMDSTLVINADLWDYDAISNDDEIAKGEAEFRPLLFESARASIRGKWGEVEVRVTWS</sequence>
<dbReference type="InterPro" id="IPR001574">
    <property type="entry name" value="Ribosome_inactivat_prot"/>
</dbReference>
<organism evidence="2 3">
    <name type="scientific">Madurella fahalii</name>
    <dbReference type="NCBI Taxonomy" id="1157608"/>
    <lineage>
        <taxon>Eukaryota</taxon>
        <taxon>Fungi</taxon>
        <taxon>Dikarya</taxon>
        <taxon>Ascomycota</taxon>
        <taxon>Pezizomycotina</taxon>
        <taxon>Sordariomycetes</taxon>
        <taxon>Sordariomycetidae</taxon>
        <taxon>Sordariales</taxon>
        <taxon>Sordariales incertae sedis</taxon>
        <taxon>Madurella</taxon>
    </lineage>
</organism>
<proteinExistence type="predicted"/>
<dbReference type="InterPro" id="IPR017989">
    <property type="entry name" value="Ribosome_inactivat_1/2"/>
</dbReference>
<dbReference type="InterPro" id="IPR046533">
    <property type="entry name" value="DUF6598"/>
</dbReference>
<dbReference type="PRINTS" id="PR00396">
    <property type="entry name" value="SHIGARICIN"/>
</dbReference>
<dbReference type="InterPro" id="IPR016138">
    <property type="entry name" value="Ribosome_inactivat_prot_sub1"/>
</dbReference>
<dbReference type="PANTHER" id="PTHR33453">
    <property type="match status" value="1"/>
</dbReference>
<dbReference type="Pfam" id="PF00161">
    <property type="entry name" value="RIP"/>
    <property type="match status" value="1"/>
</dbReference>
<evidence type="ECO:0000313" key="3">
    <source>
        <dbReference type="Proteomes" id="UP001628179"/>
    </source>
</evidence>
<feature type="domain" description="DUF6598" evidence="1">
    <location>
        <begin position="261"/>
        <end position="502"/>
    </location>
</feature>
<evidence type="ECO:0000313" key="2">
    <source>
        <dbReference type="EMBL" id="GAB1312375.1"/>
    </source>
</evidence>
<dbReference type="GeneID" id="98173330"/>
<dbReference type="Gene3D" id="4.10.470.10">
    <property type="entry name" value="Ricin (A Subunit), domain 2"/>
    <property type="match status" value="1"/>
</dbReference>
<dbReference type="InterPro" id="IPR036041">
    <property type="entry name" value="Ribosome-inact_prot_sf"/>
</dbReference>
<protein>
    <recommendedName>
        <fullName evidence="1">DUF6598 domain-containing protein</fullName>
    </recommendedName>
</protein>
<dbReference type="InterPro" id="IPR016139">
    <property type="entry name" value="Ribosome_inactivat_prot_sub2"/>
</dbReference>
<reference evidence="2 3" key="1">
    <citation type="submission" date="2024-09" db="EMBL/GenBank/DDBJ databases">
        <title>Itraconazole resistance in Madurella fahalii resulting from another homologue of gene encoding cytochrome P450 14-alpha sterol demethylase (CYP51).</title>
        <authorList>
            <person name="Yoshioka I."/>
            <person name="Fahal A.H."/>
            <person name="Kaneko S."/>
            <person name="Yaguchi T."/>
        </authorList>
    </citation>
    <scope>NUCLEOTIDE SEQUENCE [LARGE SCALE GENOMIC DNA]</scope>
    <source>
        <strain evidence="2 3">IFM 68171</strain>
    </source>
</reference>
<accession>A0ABQ0G479</accession>
<dbReference type="RefSeq" id="XP_070914108.1">
    <property type="nucleotide sequence ID" value="XM_071058007.1"/>
</dbReference>
<dbReference type="SUPFAM" id="SSF56371">
    <property type="entry name" value="Ribosome inactivating proteins (RIP)"/>
    <property type="match status" value="1"/>
</dbReference>